<feature type="domain" description="Fido" evidence="11">
    <location>
        <begin position="1"/>
        <end position="140"/>
    </location>
</feature>
<dbReference type="PROSITE" id="PS51459">
    <property type="entry name" value="FIDO"/>
    <property type="match status" value="1"/>
</dbReference>
<evidence type="ECO:0000256" key="6">
    <source>
        <dbReference type="ARBA" id="ARBA00022840"/>
    </source>
</evidence>
<evidence type="ECO:0000256" key="9">
    <source>
        <dbReference type="PIRSR" id="PIRSR640198-1"/>
    </source>
</evidence>
<dbReference type="PANTHER" id="PTHR13504">
    <property type="entry name" value="FIDO DOMAIN-CONTAINING PROTEIN DDB_G0283145"/>
    <property type="match status" value="1"/>
</dbReference>
<evidence type="ECO:0000259" key="11">
    <source>
        <dbReference type="PROSITE" id="PS51459"/>
    </source>
</evidence>
<dbReference type="EMBL" id="CAJVPQ010000253">
    <property type="protein sequence ID" value="CAG8463002.1"/>
    <property type="molecule type" value="Genomic_DNA"/>
</dbReference>
<keyword evidence="6 10" id="KW-0067">ATP-binding</keyword>
<comment type="caution">
    <text evidence="12">The sequence shown here is derived from an EMBL/GenBank/DDBJ whole genome shotgun (WGS) entry which is preliminary data.</text>
</comment>
<keyword evidence="4 10" id="KW-0547">Nucleotide-binding</keyword>
<dbReference type="InterPro" id="IPR003812">
    <property type="entry name" value="Fido"/>
</dbReference>
<evidence type="ECO:0000256" key="4">
    <source>
        <dbReference type="ARBA" id="ARBA00022741"/>
    </source>
</evidence>
<feature type="binding site" evidence="10">
    <location>
        <begin position="85"/>
        <end position="92"/>
    </location>
    <ligand>
        <name>ATP</name>
        <dbReference type="ChEBI" id="CHEBI:30616"/>
    </ligand>
</feature>
<keyword evidence="2" id="KW-0812">Transmembrane</keyword>
<dbReference type="InterPro" id="IPR036597">
    <property type="entry name" value="Fido-like_dom_sf"/>
</dbReference>
<keyword evidence="13" id="KW-1185">Reference proteome</keyword>
<evidence type="ECO:0000256" key="7">
    <source>
        <dbReference type="ARBA" id="ARBA00022989"/>
    </source>
</evidence>
<dbReference type="AlphaFoldDB" id="A0A9N8VW37"/>
<dbReference type="PANTHER" id="PTHR13504:SF34">
    <property type="entry name" value="PROTEIN ADENYLYLTRANSFERASE FICD"/>
    <property type="match status" value="1"/>
</dbReference>
<keyword evidence="3" id="KW-0677">Repeat</keyword>
<protein>
    <submittedName>
        <fullName evidence="12">8988_t:CDS:1</fullName>
    </submittedName>
</protein>
<evidence type="ECO:0000256" key="1">
    <source>
        <dbReference type="ARBA" id="ARBA00004167"/>
    </source>
</evidence>
<dbReference type="Proteomes" id="UP000789570">
    <property type="component" value="Unassembled WGS sequence"/>
</dbReference>
<dbReference type="SUPFAM" id="SSF140931">
    <property type="entry name" value="Fic-like"/>
    <property type="match status" value="1"/>
</dbReference>
<organism evidence="12 13">
    <name type="scientific">Funneliformis caledonium</name>
    <dbReference type="NCBI Taxonomy" id="1117310"/>
    <lineage>
        <taxon>Eukaryota</taxon>
        <taxon>Fungi</taxon>
        <taxon>Fungi incertae sedis</taxon>
        <taxon>Mucoromycota</taxon>
        <taxon>Glomeromycotina</taxon>
        <taxon>Glomeromycetes</taxon>
        <taxon>Glomerales</taxon>
        <taxon>Glomeraceae</taxon>
        <taxon>Funneliformis</taxon>
    </lineage>
</organism>
<evidence type="ECO:0000313" key="12">
    <source>
        <dbReference type="EMBL" id="CAG8463002.1"/>
    </source>
</evidence>
<evidence type="ECO:0000256" key="5">
    <source>
        <dbReference type="ARBA" id="ARBA00022803"/>
    </source>
</evidence>
<dbReference type="GO" id="GO:0016020">
    <property type="term" value="C:membrane"/>
    <property type="evidence" value="ECO:0007669"/>
    <property type="project" value="UniProtKB-SubCell"/>
</dbReference>
<keyword evidence="7" id="KW-1133">Transmembrane helix</keyword>
<accession>A0A9N8VW37</accession>
<reference evidence="12" key="1">
    <citation type="submission" date="2021-06" db="EMBL/GenBank/DDBJ databases">
        <authorList>
            <person name="Kallberg Y."/>
            <person name="Tangrot J."/>
            <person name="Rosling A."/>
        </authorList>
    </citation>
    <scope>NUCLEOTIDE SEQUENCE</scope>
    <source>
        <strain evidence="12">UK204</strain>
    </source>
</reference>
<evidence type="ECO:0000256" key="10">
    <source>
        <dbReference type="PIRSR" id="PIRSR640198-2"/>
    </source>
</evidence>
<dbReference type="InterPro" id="IPR040198">
    <property type="entry name" value="Fido_containing"/>
</dbReference>
<evidence type="ECO:0000256" key="2">
    <source>
        <dbReference type="ARBA" id="ARBA00022692"/>
    </source>
</evidence>
<evidence type="ECO:0000256" key="8">
    <source>
        <dbReference type="ARBA" id="ARBA00023136"/>
    </source>
</evidence>
<dbReference type="Gene3D" id="1.10.3290.10">
    <property type="entry name" value="Fido-like domain"/>
    <property type="match status" value="1"/>
</dbReference>
<evidence type="ECO:0000313" key="13">
    <source>
        <dbReference type="Proteomes" id="UP000789570"/>
    </source>
</evidence>
<keyword evidence="5" id="KW-0802">TPR repeat</keyword>
<evidence type="ECO:0000256" key="3">
    <source>
        <dbReference type="ARBA" id="ARBA00022737"/>
    </source>
</evidence>
<sequence>MLSDIPVETYGFEDDNIQNIEEFWKAGIVADDIHKTVYLYPEEVPPLMKRFIQFHDEYINNNNLHPLIIASRVFSIFLHIHPFIDGNGRVGRSIMVYHLIRSGYPPIVFQYNTSGLLTVCLFMVQAGNNSIHLYNMVLRNMINILMKYQGESIKNYV</sequence>
<dbReference type="GO" id="GO:0005524">
    <property type="term" value="F:ATP binding"/>
    <property type="evidence" value="ECO:0007669"/>
    <property type="project" value="UniProtKB-KW"/>
</dbReference>
<keyword evidence="8" id="KW-0472">Membrane</keyword>
<dbReference type="Pfam" id="PF02661">
    <property type="entry name" value="Fic"/>
    <property type="match status" value="1"/>
</dbReference>
<proteinExistence type="predicted"/>
<dbReference type="OrthoDB" id="439046at2759"/>
<feature type="active site" evidence="9">
    <location>
        <position position="81"/>
    </location>
</feature>
<name>A0A9N8VW37_9GLOM</name>
<comment type="subcellular location">
    <subcellularLocation>
        <location evidence="1">Membrane</location>
        <topology evidence="1">Single-pass membrane protein</topology>
    </subcellularLocation>
</comment>
<gene>
    <name evidence="12" type="ORF">FCALED_LOCUS1838</name>
</gene>